<accession>A0A4Y7TDR4</accession>
<protein>
    <submittedName>
        <fullName evidence="4">RCC1/BLIP-II</fullName>
    </submittedName>
</protein>
<dbReference type="InterPro" id="IPR000408">
    <property type="entry name" value="Reg_chr_condens"/>
</dbReference>
<name>A0A4Y7TDR4_COPMI</name>
<gene>
    <name evidence="4" type="ORF">FA13DRAFT_246710</name>
</gene>
<proteinExistence type="predicted"/>
<dbReference type="InterPro" id="IPR051210">
    <property type="entry name" value="Ub_ligase/GEF_domain"/>
</dbReference>
<dbReference type="PANTHER" id="PTHR22870">
    <property type="entry name" value="REGULATOR OF CHROMOSOME CONDENSATION"/>
    <property type="match status" value="1"/>
</dbReference>
<comment type="caution">
    <text evidence="4">The sequence shown here is derived from an EMBL/GenBank/DDBJ whole genome shotgun (WGS) entry which is preliminary data.</text>
</comment>
<dbReference type="InterPro" id="IPR009091">
    <property type="entry name" value="RCC1/BLIP-II"/>
</dbReference>
<dbReference type="AlphaFoldDB" id="A0A4Y7TDR4"/>
<dbReference type="Gene3D" id="2.130.10.30">
    <property type="entry name" value="Regulator of chromosome condensation 1/beta-lactamase-inhibitor protein II"/>
    <property type="match status" value="3"/>
</dbReference>
<dbReference type="Pfam" id="PF00415">
    <property type="entry name" value="RCC1"/>
    <property type="match status" value="2"/>
</dbReference>
<dbReference type="Proteomes" id="UP000298030">
    <property type="component" value="Unassembled WGS sequence"/>
</dbReference>
<evidence type="ECO:0000256" key="1">
    <source>
        <dbReference type="ARBA" id="ARBA00022737"/>
    </source>
</evidence>
<evidence type="ECO:0000313" key="5">
    <source>
        <dbReference type="Proteomes" id="UP000298030"/>
    </source>
</evidence>
<dbReference type="OrthoDB" id="5370059at2759"/>
<reference evidence="4 5" key="1">
    <citation type="journal article" date="2019" name="Nat. Ecol. Evol.">
        <title>Megaphylogeny resolves global patterns of mushroom evolution.</title>
        <authorList>
            <person name="Varga T."/>
            <person name="Krizsan K."/>
            <person name="Foldi C."/>
            <person name="Dima B."/>
            <person name="Sanchez-Garcia M."/>
            <person name="Sanchez-Ramirez S."/>
            <person name="Szollosi G.J."/>
            <person name="Szarkandi J.G."/>
            <person name="Papp V."/>
            <person name="Albert L."/>
            <person name="Andreopoulos W."/>
            <person name="Angelini C."/>
            <person name="Antonin V."/>
            <person name="Barry K.W."/>
            <person name="Bougher N.L."/>
            <person name="Buchanan P."/>
            <person name="Buyck B."/>
            <person name="Bense V."/>
            <person name="Catcheside P."/>
            <person name="Chovatia M."/>
            <person name="Cooper J."/>
            <person name="Damon W."/>
            <person name="Desjardin D."/>
            <person name="Finy P."/>
            <person name="Geml J."/>
            <person name="Haridas S."/>
            <person name="Hughes K."/>
            <person name="Justo A."/>
            <person name="Karasinski D."/>
            <person name="Kautmanova I."/>
            <person name="Kiss B."/>
            <person name="Kocsube S."/>
            <person name="Kotiranta H."/>
            <person name="LaButti K.M."/>
            <person name="Lechner B.E."/>
            <person name="Liimatainen K."/>
            <person name="Lipzen A."/>
            <person name="Lukacs Z."/>
            <person name="Mihaltcheva S."/>
            <person name="Morgado L.N."/>
            <person name="Niskanen T."/>
            <person name="Noordeloos M.E."/>
            <person name="Ohm R.A."/>
            <person name="Ortiz-Santana B."/>
            <person name="Ovrebo C."/>
            <person name="Racz N."/>
            <person name="Riley R."/>
            <person name="Savchenko A."/>
            <person name="Shiryaev A."/>
            <person name="Soop K."/>
            <person name="Spirin V."/>
            <person name="Szebenyi C."/>
            <person name="Tomsovsky M."/>
            <person name="Tulloss R.E."/>
            <person name="Uehling J."/>
            <person name="Grigoriev I.V."/>
            <person name="Vagvolgyi C."/>
            <person name="Papp T."/>
            <person name="Martin F.M."/>
            <person name="Miettinen O."/>
            <person name="Hibbett D.S."/>
            <person name="Nagy L.G."/>
        </authorList>
    </citation>
    <scope>NUCLEOTIDE SEQUENCE [LARGE SCALE GENOMIC DNA]</scope>
    <source>
        <strain evidence="4 5">FP101781</strain>
    </source>
</reference>
<feature type="repeat" description="RCC1" evidence="2">
    <location>
        <begin position="403"/>
        <end position="452"/>
    </location>
</feature>
<evidence type="ECO:0000256" key="3">
    <source>
        <dbReference type="SAM" id="MobiDB-lite"/>
    </source>
</evidence>
<evidence type="ECO:0000313" key="4">
    <source>
        <dbReference type="EMBL" id="TEB32313.1"/>
    </source>
</evidence>
<feature type="repeat" description="RCC1" evidence="2">
    <location>
        <begin position="3"/>
        <end position="63"/>
    </location>
</feature>
<dbReference type="PANTHER" id="PTHR22870:SF408">
    <property type="entry name" value="OS09G0560450 PROTEIN"/>
    <property type="match status" value="1"/>
</dbReference>
<keyword evidence="1" id="KW-0677">Repeat</keyword>
<sequence length="460" mass="49240">MPLQLLSSGSNAHGQLGHSQNEDSNTFIPCNFLGIPKGELPAGAVGISQVATGANHSVVLLNFSPLDGQAEPYTELWGCGDGRAGQLGEWYKKGVHLNSKPTRTDVFRKLQFPLKEYDLENYQCKLVAAGWETTYLVLSPSSNVRSGSRGDIVISMGSDDWGDLGIGPAKPQPERSKTAMTYTPSHLNVVSFDSILIDGSPLSSQGLLKVDSLAANQHHVLAHLRAEGPERNGCVVGWGAARHGQISPPATASPPSAVPSKRPSVFDTPRFICVEDPDDPFVKCAVGSQHSALLKASRTLICLGSNRKGQLNVLGSSRTRTVDCTWNGTFTSTFDEEKGYGMRATGSNTHGQLGSGSLELSAQESADGVRPVFPERLRQSKLSKLACGTEHVLTLWETPDSHREVWAWGWNEHGNLGLGTTQDAHSPVRIPISTGVRDVWAGSGTSWIVCDTGSPIVGLE</sequence>
<dbReference type="STRING" id="71717.A0A4Y7TDR4"/>
<keyword evidence="5" id="KW-1185">Reference proteome</keyword>
<dbReference type="SUPFAM" id="SSF50985">
    <property type="entry name" value="RCC1/BLIP-II"/>
    <property type="match status" value="1"/>
</dbReference>
<evidence type="ECO:0000256" key="2">
    <source>
        <dbReference type="PROSITE-ProRule" id="PRU00235"/>
    </source>
</evidence>
<feature type="region of interest" description="Disordered" evidence="3">
    <location>
        <begin position="1"/>
        <end position="21"/>
    </location>
</feature>
<dbReference type="PROSITE" id="PS50012">
    <property type="entry name" value="RCC1_3"/>
    <property type="match status" value="4"/>
</dbReference>
<organism evidence="4 5">
    <name type="scientific">Coprinellus micaceus</name>
    <name type="common">Glistening ink-cap mushroom</name>
    <name type="synonym">Coprinus micaceus</name>
    <dbReference type="NCBI Taxonomy" id="71717"/>
    <lineage>
        <taxon>Eukaryota</taxon>
        <taxon>Fungi</taxon>
        <taxon>Dikarya</taxon>
        <taxon>Basidiomycota</taxon>
        <taxon>Agaricomycotina</taxon>
        <taxon>Agaricomycetes</taxon>
        <taxon>Agaricomycetidae</taxon>
        <taxon>Agaricales</taxon>
        <taxon>Agaricineae</taxon>
        <taxon>Psathyrellaceae</taxon>
        <taxon>Coprinellus</taxon>
    </lineage>
</organism>
<feature type="repeat" description="RCC1" evidence="2">
    <location>
        <begin position="340"/>
        <end position="398"/>
    </location>
</feature>
<dbReference type="EMBL" id="QPFP01000015">
    <property type="protein sequence ID" value="TEB32313.1"/>
    <property type="molecule type" value="Genomic_DNA"/>
</dbReference>
<feature type="repeat" description="RCC1" evidence="2">
    <location>
        <begin position="233"/>
        <end position="297"/>
    </location>
</feature>